<reference evidence="1" key="1">
    <citation type="submission" date="2007-11" db="EMBL/GenBank/DDBJ databases">
        <authorList>
            <person name="Fulton L."/>
            <person name="Clifton S."/>
            <person name="Fulton B."/>
            <person name="Xu J."/>
            <person name="Minx P."/>
            <person name="Pepin K.H."/>
            <person name="Johnson M."/>
            <person name="Thiruvilangam P."/>
            <person name="Bhonagiri V."/>
            <person name="Nash W.E."/>
            <person name="Mardis E.R."/>
            <person name="Wilson R.K."/>
        </authorList>
    </citation>
    <scope>NUCLEOTIDE SEQUENCE [LARGE SCALE GENOMIC DNA]</scope>
    <source>
        <strain evidence="1">DSM 17241</strain>
    </source>
</reference>
<sequence>MALSIWENLFPVLVLFIGGGLDLVETKVISARGYKWFFEGDFTGDQDSANDTVEVEIVADDLEGSTTL</sequence>
<protein>
    <submittedName>
        <fullName evidence="1">Uncharacterized protein</fullName>
    </submittedName>
</protein>
<dbReference type="RefSeq" id="WP_006875583.1">
    <property type="nucleotide sequence ID" value="NZ_DS544184.1"/>
</dbReference>
<reference evidence="1" key="2">
    <citation type="submission" date="2013-09" db="EMBL/GenBank/DDBJ databases">
        <title>Draft genome sequence of Anaerotruncus colihominis(DSM 17241).</title>
        <authorList>
            <person name="Sudarsanam P."/>
            <person name="Ley R."/>
            <person name="Guruge J."/>
            <person name="Turnbaugh P.J."/>
            <person name="Mahowald M."/>
            <person name="Liep D."/>
            <person name="Gordon J."/>
        </authorList>
    </citation>
    <scope>NUCLEOTIDE SEQUENCE</scope>
    <source>
        <strain evidence="1">DSM 17241</strain>
    </source>
</reference>
<accession>B0PCI8</accession>
<keyword evidence="2" id="KW-1185">Reference proteome</keyword>
<dbReference type="HOGENOM" id="CLU_2784792_0_0_9"/>
<comment type="caution">
    <text evidence="1">The sequence shown here is derived from an EMBL/GenBank/DDBJ whole genome shotgun (WGS) entry which is preliminary data.</text>
</comment>
<gene>
    <name evidence="1" type="ORF">ANACOL_02498</name>
</gene>
<proteinExistence type="predicted"/>
<dbReference type="EMBL" id="ABGD02000019">
    <property type="protein sequence ID" value="EDS10943.1"/>
    <property type="molecule type" value="Genomic_DNA"/>
</dbReference>
<organism evidence="1 2">
    <name type="scientific">Anaerotruncus colihominis DSM 17241</name>
    <dbReference type="NCBI Taxonomy" id="445972"/>
    <lineage>
        <taxon>Bacteria</taxon>
        <taxon>Bacillati</taxon>
        <taxon>Bacillota</taxon>
        <taxon>Clostridia</taxon>
        <taxon>Eubacteriales</taxon>
        <taxon>Oscillospiraceae</taxon>
        <taxon>Anaerotruncus</taxon>
    </lineage>
</organism>
<dbReference type="Proteomes" id="UP000003803">
    <property type="component" value="Unassembled WGS sequence"/>
</dbReference>
<name>B0PCI8_9FIRM</name>
<dbReference type="AlphaFoldDB" id="B0PCI8"/>
<evidence type="ECO:0000313" key="1">
    <source>
        <dbReference type="EMBL" id="EDS10943.1"/>
    </source>
</evidence>
<evidence type="ECO:0000313" key="2">
    <source>
        <dbReference type="Proteomes" id="UP000003803"/>
    </source>
</evidence>